<comment type="caution">
    <text evidence="2">The sequence shown here is derived from an EMBL/GenBank/DDBJ whole genome shotgun (WGS) entry which is preliminary data.</text>
</comment>
<keyword evidence="1" id="KW-1133">Transmembrane helix</keyword>
<dbReference type="EMBL" id="JAAGVY010000005">
    <property type="protein sequence ID" value="NEN22745.1"/>
    <property type="molecule type" value="Genomic_DNA"/>
</dbReference>
<organism evidence="2 3">
    <name type="scientific">Cryomorpha ignava</name>
    <dbReference type="NCBI Taxonomy" id="101383"/>
    <lineage>
        <taxon>Bacteria</taxon>
        <taxon>Pseudomonadati</taxon>
        <taxon>Bacteroidota</taxon>
        <taxon>Flavobacteriia</taxon>
        <taxon>Flavobacteriales</taxon>
        <taxon>Cryomorphaceae</taxon>
        <taxon>Cryomorpha</taxon>
    </lineage>
</organism>
<dbReference type="RefSeq" id="WP_163283471.1">
    <property type="nucleotide sequence ID" value="NZ_JAAGVY010000005.1"/>
</dbReference>
<keyword evidence="1" id="KW-0812">Transmembrane</keyword>
<dbReference type="AlphaFoldDB" id="A0A7K3WPQ9"/>
<name>A0A7K3WPQ9_9FLAO</name>
<evidence type="ECO:0000313" key="2">
    <source>
        <dbReference type="EMBL" id="NEN22745.1"/>
    </source>
</evidence>
<accession>A0A7K3WPQ9</accession>
<feature type="transmembrane region" description="Helical" evidence="1">
    <location>
        <begin position="7"/>
        <end position="31"/>
    </location>
</feature>
<keyword evidence="1" id="KW-0472">Membrane</keyword>
<protein>
    <recommendedName>
        <fullName evidence="4">Outer membrane protein beta-barrel domain-containing protein</fullName>
    </recommendedName>
</protein>
<evidence type="ECO:0008006" key="4">
    <source>
        <dbReference type="Google" id="ProtNLM"/>
    </source>
</evidence>
<reference evidence="2 3" key="1">
    <citation type="submission" date="2020-02" db="EMBL/GenBank/DDBJ databases">
        <title>Out from the shadows clarifying the taxonomy of the family Cryomorphaceae and related taxa by utilizing the GTDB taxonomic framework.</title>
        <authorList>
            <person name="Bowman J.P."/>
        </authorList>
    </citation>
    <scope>NUCLEOTIDE SEQUENCE [LARGE SCALE GENOMIC DNA]</scope>
    <source>
        <strain evidence="2 3">QSSC 1-22</strain>
    </source>
</reference>
<gene>
    <name evidence="2" type="ORF">G3O08_04395</name>
</gene>
<dbReference type="Proteomes" id="UP000486602">
    <property type="component" value="Unassembled WGS sequence"/>
</dbReference>
<evidence type="ECO:0000256" key="1">
    <source>
        <dbReference type="SAM" id="Phobius"/>
    </source>
</evidence>
<proteinExistence type="predicted"/>
<keyword evidence="3" id="KW-1185">Reference proteome</keyword>
<sequence>MSKCFKYCGIVFLMVFESVFFSNVLFGQMYFQGNLQYSIYNHHKPLDLVDVNPDLTFGLGVMIFANQKSKFEIGAELNSFHRNFYQKYDEADYKYIFRGLDLRLLTNYSISEKWNLTTGVVAATYFPEIRMNGEYIVEGEGFRESDYGVFIGCHYYLTKSWVLGARFDFWFVNMLEYQLIGDYGDLQPKVKDIRANTAEVFLRYQFFNRWK</sequence>
<evidence type="ECO:0000313" key="3">
    <source>
        <dbReference type="Proteomes" id="UP000486602"/>
    </source>
</evidence>